<accession>H5SVU5</accession>
<sequence length="156" mass="16443">MPVHNRFFLQNNQIGPNVLVQTGPLLQVEVSIPSTLAQLLTRQNQAIPPPVTGWALIDTGATSSCVDSKTITSLGVNPIGVAVTGTAGGPVQQYRYPARFRFPGEGLEIEFSSVIGVNLAGQSVAGKDIIVLLGRDVLARCVLIYNGPGGFFTLAL</sequence>
<dbReference type="SUPFAM" id="SSF50630">
    <property type="entry name" value="Acid proteases"/>
    <property type="match status" value="1"/>
</dbReference>
<evidence type="ECO:0000313" key="1">
    <source>
        <dbReference type="EMBL" id="BAL59692.1"/>
    </source>
</evidence>
<dbReference type="AlphaFoldDB" id="H5SVU5"/>
<protein>
    <recommendedName>
        <fullName evidence="2">Peptidase A2 domain-containing protein</fullName>
    </recommendedName>
</protein>
<gene>
    <name evidence="1" type="ORF">HGMM_OP4C328</name>
</gene>
<reference evidence="1" key="1">
    <citation type="journal article" date="2005" name="Environ. Microbiol.">
        <title>Genetic and functional properties of uncultivated thermophilic crenarchaeotes from a subsurface gold mine as revealed by analysis of genome fragments.</title>
        <authorList>
            <person name="Nunoura T."/>
            <person name="Hirayama H."/>
            <person name="Takami H."/>
            <person name="Oida H."/>
            <person name="Nishi S."/>
            <person name="Shimamura S."/>
            <person name="Suzuki Y."/>
            <person name="Inagaki F."/>
            <person name="Takai K."/>
            <person name="Nealson K.H."/>
            <person name="Horikoshi K."/>
        </authorList>
    </citation>
    <scope>NUCLEOTIDE SEQUENCE</scope>
</reference>
<name>H5SVU5_ACEAU</name>
<dbReference type="InterPro" id="IPR021109">
    <property type="entry name" value="Peptidase_aspartic_dom_sf"/>
</dbReference>
<organism evidence="1">
    <name type="scientific">Acetithermum autotrophicum</name>
    <dbReference type="NCBI Taxonomy" id="1446466"/>
    <lineage>
        <taxon>Bacteria</taxon>
        <taxon>Candidatus Bipolaricaulota</taxon>
        <taxon>Candidatus Acetithermum</taxon>
    </lineage>
</organism>
<dbReference type="Pfam" id="PF13650">
    <property type="entry name" value="Asp_protease_2"/>
    <property type="match status" value="1"/>
</dbReference>
<dbReference type="EMBL" id="AP011803">
    <property type="protein sequence ID" value="BAL59692.1"/>
    <property type="molecule type" value="Genomic_DNA"/>
</dbReference>
<evidence type="ECO:0008006" key="2">
    <source>
        <dbReference type="Google" id="ProtNLM"/>
    </source>
</evidence>
<reference evidence="1" key="2">
    <citation type="journal article" date="2012" name="PLoS ONE">
        <title>A Deeply Branching Thermophilic Bacterium with an Ancient Acetyl-CoA Pathway Dominates a Subsurface Ecosystem.</title>
        <authorList>
            <person name="Takami H."/>
            <person name="Noguchi H."/>
            <person name="Takaki Y."/>
            <person name="Uchiyama I."/>
            <person name="Toyoda A."/>
            <person name="Nishi S."/>
            <person name="Chee G.-J."/>
            <person name="Arai W."/>
            <person name="Nunoura T."/>
            <person name="Itoh T."/>
            <person name="Hattori M."/>
            <person name="Takai K."/>
        </authorList>
    </citation>
    <scope>NUCLEOTIDE SEQUENCE</scope>
</reference>
<proteinExistence type="predicted"/>
<dbReference type="Gene3D" id="2.40.70.10">
    <property type="entry name" value="Acid Proteases"/>
    <property type="match status" value="1"/>
</dbReference>